<accession>A0A1W6UV83</accession>
<keyword evidence="2" id="KW-0614">Plasmid</keyword>
<dbReference type="InterPro" id="IPR018306">
    <property type="entry name" value="Phage_T5_Orf172_DNA-bd"/>
</dbReference>
<gene>
    <name evidence="2" type="ORF">K05K4_51540</name>
</gene>
<feature type="domain" description="Bacteriophage T5 Orf172 DNA-binding" evidence="1">
    <location>
        <begin position="201"/>
        <end position="282"/>
    </location>
</feature>
<protein>
    <recommendedName>
        <fullName evidence="1">Bacteriophage T5 Orf172 DNA-binding domain-containing protein</fullName>
    </recommendedName>
</protein>
<dbReference type="RefSeq" id="WP_086048441.1">
    <property type="nucleotide sequence ID" value="NZ_CP017893.1"/>
</dbReference>
<dbReference type="EMBL" id="CP017904">
    <property type="protein sequence ID" value="ARP21856.1"/>
    <property type="molecule type" value="Genomic_DNA"/>
</dbReference>
<evidence type="ECO:0000313" key="2">
    <source>
        <dbReference type="EMBL" id="ARP21856.1"/>
    </source>
</evidence>
<evidence type="ECO:0000259" key="1">
    <source>
        <dbReference type="SMART" id="SM00974"/>
    </source>
</evidence>
<proteinExistence type="predicted"/>
<name>A0A1W6UV83_VIBAL</name>
<sequence length="375" mass="43312">MFLNYGVDQYGESVYISEVDAGKTELVCPFCQALLVAKKGNVLEHHFAHLGPTCNDLKQTLSQTGVPFFDYQSGLPNYQMSLLLKLNRWRTFSRHWLTSRQKLVYDSFLDSGLLLPAENVKPFKLSDEADALVRLNQGYMRCRGLLSYAQLQEALFRIRLKMLTYIDLDTGSNTATFYKQRLSSYLKQHLYVISVKLEFSDVSYPLLKIGMTRRKVTERVAEIKTELSKYGTVIEIKVLGYYEHYGALERVMLQMLSDHRFKFGTHQEYFYAITANSLIERCMLDSLGRRIVNEHEVKVLYRDHKAKVKAGQARQKLLNNRHLGRKLKSNQELLNDHQDIVSAFGAGLSLRNANELTGKSINTIRKVYDLIKRTR</sequence>
<dbReference type="Pfam" id="PF10544">
    <property type="entry name" value="T5orf172"/>
    <property type="match status" value="1"/>
</dbReference>
<dbReference type="AlphaFoldDB" id="A0A1W6UV83"/>
<dbReference type="SMART" id="SM00974">
    <property type="entry name" value="T5orf172"/>
    <property type="match status" value="1"/>
</dbReference>
<reference evidence="2" key="1">
    <citation type="submission" date="2016-10" db="EMBL/GenBank/DDBJ databases">
        <title>The High Quality Genome of Vibrio alginolyticus K01M1.</title>
        <authorList>
            <person name="Wendling C."/>
            <person name="Chibani C.M."/>
            <person name="Hertel R."/>
            <person name="Sproer C."/>
            <person name="Bunk B."/>
            <person name="Overmann J."/>
            <person name="Roth O."/>
            <person name="Liesegang H."/>
        </authorList>
    </citation>
    <scope>NUCLEOTIDE SEQUENCE</scope>
    <source>
        <strain evidence="2">K05K4</strain>
        <plasmid evidence="2">pL289</plasmid>
    </source>
</reference>
<organism evidence="2">
    <name type="scientific">Vibrio alginolyticus</name>
    <dbReference type="NCBI Taxonomy" id="663"/>
    <lineage>
        <taxon>Bacteria</taxon>
        <taxon>Pseudomonadati</taxon>
        <taxon>Pseudomonadota</taxon>
        <taxon>Gammaproteobacteria</taxon>
        <taxon>Vibrionales</taxon>
        <taxon>Vibrionaceae</taxon>
        <taxon>Vibrio</taxon>
    </lineage>
</organism>
<geneLocation type="plasmid" evidence="2">
    <name>pL289</name>
</geneLocation>